<gene>
    <name evidence="4" type="ORF">P280DRAFT_378416</name>
</gene>
<evidence type="ECO:0000313" key="5">
    <source>
        <dbReference type="Proteomes" id="UP000799753"/>
    </source>
</evidence>
<name>A0A6A6RGV7_9PLEO</name>
<organism evidence="4 5">
    <name type="scientific">Massarina eburnea CBS 473.64</name>
    <dbReference type="NCBI Taxonomy" id="1395130"/>
    <lineage>
        <taxon>Eukaryota</taxon>
        <taxon>Fungi</taxon>
        <taxon>Dikarya</taxon>
        <taxon>Ascomycota</taxon>
        <taxon>Pezizomycotina</taxon>
        <taxon>Dothideomycetes</taxon>
        <taxon>Pleosporomycetidae</taxon>
        <taxon>Pleosporales</taxon>
        <taxon>Massarineae</taxon>
        <taxon>Massarinaceae</taxon>
        <taxon>Massarina</taxon>
    </lineage>
</organism>
<dbReference type="SFLD" id="SFLDG01129">
    <property type="entry name" value="C1.5:_HAD__Beta-PGM__Phosphata"/>
    <property type="match status" value="1"/>
</dbReference>
<dbReference type="Gene3D" id="3.40.50.300">
    <property type="entry name" value="P-loop containing nucleotide triphosphate hydrolases"/>
    <property type="match status" value="1"/>
</dbReference>
<dbReference type="AlphaFoldDB" id="A0A6A6RGV7"/>
<evidence type="ECO:0000313" key="4">
    <source>
        <dbReference type="EMBL" id="KAF2634709.1"/>
    </source>
</evidence>
<evidence type="ECO:0000256" key="1">
    <source>
        <dbReference type="ARBA" id="ARBA00022723"/>
    </source>
</evidence>
<dbReference type="GO" id="GO:0046872">
    <property type="term" value="F:metal ion binding"/>
    <property type="evidence" value="ECO:0007669"/>
    <property type="project" value="UniProtKB-KW"/>
</dbReference>
<protein>
    <submittedName>
        <fullName evidence="4">HAD-like protein</fullName>
    </submittedName>
</protein>
<dbReference type="PANTHER" id="PTHR46470:SF2">
    <property type="entry name" value="GLYCERALDEHYDE 3-PHOSPHATE PHOSPHATASE"/>
    <property type="match status" value="1"/>
</dbReference>
<dbReference type="PANTHER" id="PTHR46470">
    <property type="entry name" value="N-ACYLNEURAMINATE-9-PHOSPHATASE"/>
    <property type="match status" value="1"/>
</dbReference>
<dbReference type="Gene3D" id="1.10.150.520">
    <property type="match status" value="1"/>
</dbReference>
<dbReference type="InterPro" id="IPR023214">
    <property type="entry name" value="HAD_sf"/>
</dbReference>
<dbReference type="SUPFAM" id="SSF52540">
    <property type="entry name" value="P-loop containing nucleoside triphosphate hydrolases"/>
    <property type="match status" value="1"/>
</dbReference>
<feature type="non-terminal residue" evidence="4">
    <location>
        <position position="1"/>
    </location>
</feature>
<dbReference type="EMBL" id="MU006815">
    <property type="protein sequence ID" value="KAF2634709.1"/>
    <property type="molecule type" value="Genomic_DNA"/>
</dbReference>
<reference evidence="4" key="1">
    <citation type="journal article" date="2020" name="Stud. Mycol.">
        <title>101 Dothideomycetes genomes: a test case for predicting lifestyles and emergence of pathogens.</title>
        <authorList>
            <person name="Haridas S."/>
            <person name="Albert R."/>
            <person name="Binder M."/>
            <person name="Bloem J."/>
            <person name="Labutti K."/>
            <person name="Salamov A."/>
            <person name="Andreopoulos B."/>
            <person name="Baker S."/>
            <person name="Barry K."/>
            <person name="Bills G."/>
            <person name="Bluhm B."/>
            <person name="Cannon C."/>
            <person name="Castanera R."/>
            <person name="Culley D."/>
            <person name="Daum C."/>
            <person name="Ezra D."/>
            <person name="Gonzalez J."/>
            <person name="Henrissat B."/>
            <person name="Kuo A."/>
            <person name="Liang C."/>
            <person name="Lipzen A."/>
            <person name="Lutzoni F."/>
            <person name="Magnuson J."/>
            <person name="Mondo S."/>
            <person name="Nolan M."/>
            <person name="Ohm R."/>
            <person name="Pangilinan J."/>
            <person name="Park H.-J."/>
            <person name="Ramirez L."/>
            <person name="Alfaro M."/>
            <person name="Sun H."/>
            <person name="Tritt A."/>
            <person name="Yoshinaga Y."/>
            <person name="Zwiers L.-H."/>
            <person name="Turgeon B."/>
            <person name="Goodwin S."/>
            <person name="Spatafora J."/>
            <person name="Crous P."/>
            <person name="Grigoriev I."/>
        </authorList>
    </citation>
    <scope>NUCLEOTIDE SEQUENCE</scope>
    <source>
        <strain evidence="4">CBS 473.64</strain>
    </source>
</reference>
<accession>A0A6A6RGV7</accession>
<keyword evidence="3" id="KW-0460">Magnesium</keyword>
<dbReference type="InterPro" id="IPR051400">
    <property type="entry name" value="HAD-like_hydrolase"/>
</dbReference>
<dbReference type="OrthoDB" id="1694274at2759"/>
<dbReference type="Proteomes" id="UP000799753">
    <property type="component" value="Unassembled WGS sequence"/>
</dbReference>
<keyword evidence="5" id="KW-1185">Reference proteome</keyword>
<dbReference type="GO" id="GO:0016791">
    <property type="term" value="F:phosphatase activity"/>
    <property type="evidence" value="ECO:0007669"/>
    <property type="project" value="TreeGrafter"/>
</dbReference>
<dbReference type="SUPFAM" id="SSF56784">
    <property type="entry name" value="HAD-like"/>
    <property type="match status" value="1"/>
</dbReference>
<feature type="non-terminal residue" evidence="4">
    <location>
        <position position="380"/>
    </location>
</feature>
<sequence length="380" mass="42976">KPIFLVRDPIRIFASWKLHGWSTLQSLVDRFEGLFTSIDSHPTPPYTLVCEKLVRDPEAEIRRVCEYWGIDFNAAMLDYGKDVEDPLELLDAVKEHYGMRSDVPPQAILSNQERYDIECKLGPLYLRTWQPEIDKIRPVLDKATWFAFDLDDTLHEFRRVSMGAIGSVLNSVIQETGSSYPSLTLPTLKSECAKVLMSTASPEFVKDKTSHQYHMHHVRSVFAAFDLTFPDDTIAAWASHYEAVHMETLELKCGVVDLFTTLKSLGKKIVIIGEGPQDMQEWTLEKFGLNQFVDYLATTNELGVGKTDGLFPKVLEAIGAQGSDVVMVGDNYDRDVLPAREAGMFPVHYAEKENFWVGKEADGEATSVKVNTLKKLEFML</sequence>
<dbReference type="Pfam" id="PF00702">
    <property type="entry name" value="Hydrolase"/>
    <property type="match status" value="1"/>
</dbReference>
<dbReference type="InterPro" id="IPR036412">
    <property type="entry name" value="HAD-like_sf"/>
</dbReference>
<evidence type="ECO:0000256" key="3">
    <source>
        <dbReference type="ARBA" id="ARBA00022842"/>
    </source>
</evidence>
<keyword evidence="1" id="KW-0479">Metal-binding</keyword>
<proteinExistence type="predicted"/>
<keyword evidence="2" id="KW-0378">Hydrolase</keyword>
<dbReference type="Gene3D" id="3.40.50.1000">
    <property type="entry name" value="HAD superfamily/HAD-like"/>
    <property type="match status" value="1"/>
</dbReference>
<dbReference type="SFLD" id="SFLDS00003">
    <property type="entry name" value="Haloacid_Dehalogenase"/>
    <property type="match status" value="1"/>
</dbReference>
<dbReference type="InterPro" id="IPR027417">
    <property type="entry name" value="P-loop_NTPase"/>
</dbReference>
<evidence type="ECO:0000256" key="2">
    <source>
        <dbReference type="ARBA" id="ARBA00022801"/>
    </source>
</evidence>